<gene>
    <name evidence="1" type="ORF">EG68_04892</name>
</gene>
<evidence type="ECO:0000313" key="2">
    <source>
        <dbReference type="Proteomes" id="UP000822476"/>
    </source>
</evidence>
<comment type="caution">
    <text evidence="1">The sequence shown here is derived from an EMBL/GenBank/DDBJ whole genome shotgun (WGS) entry which is preliminary data.</text>
</comment>
<keyword evidence="2" id="KW-1185">Reference proteome</keyword>
<dbReference type="OrthoDB" id="10481928at2759"/>
<dbReference type="Proteomes" id="UP000822476">
    <property type="component" value="Unassembled WGS sequence"/>
</dbReference>
<sequence>MQSRNSHDTCFADRNVTNISPTERLFINWQSLEEYENFIEQANEKCSFQINEIVRRLNQFSSDLSEIFMFLKTNVQPEENVLMYQSHQLMKLWNSLAQLLIEWTALFWDGNSVDALGRSVQPNPMLHLSYDTHMELLSQTCLIANYRLDQLAKHSREKITSVKPSLHLIASLTSEIHQRSDGFTRIALGQSIFPHQSSCVEHSRPTDATNLNVIIRQVTFDLERWREQFFRFSGRVLAKCAHLSGLDFHFDYKQKIKSARSFPFLLQTVCSALQDGLKLQIVCTLARWHHRMCYPQPQTGHCNQLGNYLRARVHQLVSVLKTIQLNVNMNYQHHVTLLICFMINLQDFLCLHGANLPRAGSTNESAPADALHSVCTDIYDRSFWTEDLSNRHAAFEDRFVRTVERAQHMLEQGRRVLTVLEQNRDWLKQAHRLLETIRAQPSSPTQHVNHNTLHVLNDLCTELKCLEQRWIGVVWNASAADKTSVHGLLNQMNSIRRRGESWCIQTDLLDEDDTPTDTLDPLTSIVSFAPSAVRDAIQFGSSTPTDPMESSTWPSVAQLKLRNSHISVVESVSVHPISFDKLLTMSSMLLTIPTYLEN</sequence>
<proteinExistence type="predicted"/>
<name>A0A8S9YT44_9TREM</name>
<reference evidence="1" key="1">
    <citation type="submission" date="2019-07" db="EMBL/GenBank/DDBJ databases">
        <title>Annotation for the trematode Paragonimus miyazaki's.</title>
        <authorList>
            <person name="Choi Y.-J."/>
        </authorList>
    </citation>
    <scope>NUCLEOTIDE SEQUENCE</scope>
    <source>
        <strain evidence="1">Japan</strain>
    </source>
</reference>
<dbReference type="AlphaFoldDB" id="A0A8S9YT44"/>
<accession>A0A8S9YT44</accession>
<organism evidence="1 2">
    <name type="scientific">Paragonimus skrjabini miyazakii</name>
    <dbReference type="NCBI Taxonomy" id="59628"/>
    <lineage>
        <taxon>Eukaryota</taxon>
        <taxon>Metazoa</taxon>
        <taxon>Spiralia</taxon>
        <taxon>Lophotrochozoa</taxon>
        <taxon>Platyhelminthes</taxon>
        <taxon>Trematoda</taxon>
        <taxon>Digenea</taxon>
        <taxon>Plagiorchiida</taxon>
        <taxon>Troglotremata</taxon>
        <taxon>Troglotrematidae</taxon>
        <taxon>Paragonimus</taxon>
    </lineage>
</organism>
<evidence type="ECO:0000313" key="1">
    <source>
        <dbReference type="EMBL" id="KAF7258165.1"/>
    </source>
</evidence>
<dbReference type="EMBL" id="JTDE01001904">
    <property type="protein sequence ID" value="KAF7258165.1"/>
    <property type="molecule type" value="Genomic_DNA"/>
</dbReference>
<protein>
    <submittedName>
        <fullName evidence="1">Uncharacterized protein</fullName>
    </submittedName>
</protein>